<reference evidence="5" key="2">
    <citation type="submission" date="2025-08" db="UniProtKB">
        <authorList>
            <consortium name="Ensembl"/>
        </authorList>
    </citation>
    <scope>IDENTIFICATION</scope>
    <source>
        <strain evidence="5">Brown Norway</strain>
    </source>
</reference>
<dbReference type="InterPro" id="IPR018073">
    <property type="entry name" value="Prot_inh_cystat_CS"/>
</dbReference>
<organism evidence="5 6">
    <name type="scientific">Rattus norvegicus</name>
    <name type="common">Rat</name>
    <dbReference type="NCBI Taxonomy" id="10116"/>
    <lineage>
        <taxon>Eukaryota</taxon>
        <taxon>Metazoa</taxon>
        <taxon>Chordata</taxon>
        <taxon>Craniata</taxon>
        <taxon>Vertebrata</taxon>
        <taxon>Euteleostomi</taxon>
        <taxon>Mammalia</taxon>
        <taxon>Eutheria</taxon>
        <taxon>Euarchontoglires</taxon>
        <taxon>Glires</taxon>
        <taxon>Rodentia</taxon>
        <taxon>Myomorpha</taxon>
        <taxon>Muroidea</taxon>
        <taxon>Muridae</taxon>
        <taxon>Murinae</taxon>
        <taxon>Rattus</taxon>
    </lineage>
</organism>
<dbReference type="AGR" id="RGD:2323715"/>
<dbReference type="RGD" id="150344004">
    <property type="gene designation" value="ENSRNOG00000066258"/>
</dbReference>
<dbReference type="RGD" id="2323715">
    <property type="gene designation" value="Cstdc4"/>
</dbReference>
<dbReference type="InterPro" id="IPR001713">
    <property type="entry name" value="Prot_inh_stefin"/>
</dbReference>
<dbReference type="FunCoup" id="A0A8I6AK21">
    <property type="interactions" value="28"/>
</dbReference>
<dbReference type="PRINTS" id="PR00295">
    <property type="entry name" value="STEFINA"/>
</dbReference>
<proteinExistence type="inferred from homology"/>
<feature type="domain" description="Cystatin" evidence="4">
    <location>
        <begin position="1"/>
        <end position="96"/>
    </location>
</feature>
<dbReference type="PANTHER" id="PTHR11414:SF25">
    <property type="entry name" value="2010005H15RIK PROTEIN-RELATED"/>
    <property type="match status" value="1"/>
</dbReference>
<reference evidence="5" key="1">
    <citation type="submission" date="2024-01" db="EMBL/GenBank/DDBJ databases">
        <title>GRCr8: a new rat reference genome assembly contstructed from accurate long reads and long range scaffolding.</title>
        <authorList>
            <person name="Doris P.A."/>
            <person name="Kalbfleisch T."/>
            <person name="Li K."/>
            <person name="Howe K."/>
            <person name="Wood J."/>
        </authorList>
    </citation>
    <scope>NUCLEOTIDE SEQUENCE [LARGE SCALE GENOMIC DNA]</scope>
    <source>
        <strain evidence="5">Brown Norway</strain>
    </source>
</reference>
<dbReference type="Pfam" id="PF00031">
    <property type="entry name" value="Cystatin"/>
    <property type="match status" value="1"/>
</dbReference>
<evidence type="ECO:0000313" key="8">
    <source>
        <dbReference type="RGD" id="2323715"/>
    </source>
</evidence>
<keyword evidence="3" id="KW-0963">Cytoplasm</keyword>
<dbReference type="OMA" id="AIHARIY"/>
<dbReference type="CDD" id="cd00042">
    <property type="entry name" value="CY"/>
    <property type="match status" value="1"/>
</dbReference>
<reference evidence="5" key="3">
    <citation type="submission" date="2025-09" db="UniProtKB">
        <authorList>
            <consortium name="Ensembl"/>
        </authorList>
    </citation>
    <scope>IDENTIFICATION</scope>
    <source>
        <strain evidence="5">Brown Norway</strain>
    </source>
</reference>
<evidence type="ECO:0000256" key="1">
    <source>
        <dbReference type="ARBA" id="ARBA00004496"/>
    </source>
</evidence>
<gene>
    <name evidence="7" type="primary">ENSRNOG00000066258</name>
    <name evidence="5 8" type="synonym">Cstdc4</name>
</gene>
<dbReference type="SUPFAM" id="SSF54403">
    <property type="entry name" value="Cystatin/monellin"/>
    <property type="match status" value="1"/>
</dbReference>
<evidence type="ECO:0000259" key="4">
    <source>
        <dbReference type="SMART" id="SM00043"/>
    </source>
</evidence>
<comment type="similarity">
    <text evidence="2">Belongs to the cystatin family.</text>
</comment>
<dbReference type="InterPro" id="IPR000010">
    <property type="entry name" value="Cystatin_dom"/>
</dbReference>
<dbReference type="InterPro" id="IPR046350">
    <property type="entry name" value="Cystatin_sf"/>
</dbReference>
<dbReference type="Gene3D" id="3.10.450.10">
    <property type="match status" value="1"/>
</dbReference>
<dbReference type="Proteomes" id="UP000002494">
    <property type="component" value="Chromosome 11"/>
</dbReference>
<dbReference type="GO" id="GO:0004869">
    <property type="term" value="F:cysteine-type endopeptidase inhibitor activity"/>
    <property type="evidence" value="ECO:0000318"/>
    <property type="project" value="GO_Central"/>
</dbReference>
<evidence type="ECO:0000313" key="7">
    <source>
        <dbReference type="RGD" id="150344004"/>
    </source>
</evidence>
<dbReference type="GeneTree" id="ENSGT00940000155717"/>
<dbReference type="PANTHER" id="PTHR11414">
    <property type="entry name" value="CYSTATIN FAMILY MEMBER"/>
    <property type="match status" value="1"/>
</dbReference>
<comment type="subcellular location">
    <subcellularLocation>
        <location evidence="1">Cytoplasm</location>
    </subcellularLocation>
</comment>
<protein>
    <recommendedName>
        <fullName evidence="4">Cystatin domain-containing protein</fullName>
    </recommendedName>
</protein>
<keyword evidence="6" id="KW-1185">Reference proteome</keyword>
<name>A0A8I6AK21_RAT</name>
<dbReference type="AGR" id="RGD:150344004"/>
<dbReference type="PROSITE" id="PS00287">
    <property type="entry name" value="CYSTATIN"/>
    <property type="match status" value="1"/>
</dbReference>
<dbReference type="GO" id="GO:0005829">
    <property type="term" value="C:cytosol"/>
    <property type="evidence" value="ECO:0000318"/>
    <property type="project" value="GO_Central"/>
</dbReference>
<evidence type="ECO:0000313" key="6">
    <source>
        <dbReference type="Proteomes" id="UP000002494"/>
    </source>
</evidence>
<evidence type="ECO:0000256" key="2">
    <source>
        <dbReference type="ARBA" id="ARBA00009403"/>
    </source>
</evidence>
<evidence type="ECO:0000313" key="5">
    <source>
        <dbReference type="Ensembl" id="ENSRNOP00000094063.2"/>
    </source>
</evidence>
<evidence type="ECO:0000256" key="3">
    <source>
        <dbReference type="ARBA" id="ARBA00022490"/>
    </source>
</evidence>
<dbReference type="SMART" id="SM00043">
    <property type="entry name" value="CY"/>
    <property type="match status" value="1"/>
</dbReference>
<dbReference type="AlphaFoldDB" id="A0A8I6AK21"/>
<dbReference type="Ensembl" id="ENSRNOT00000101995.2">
    <property type="protein sequence ID" value="ENSRNOP00000094063.2"/>
    <property type="gene ID" value="ENSRNOG00000066258.2"/>
</dbReference>
<sequence length="96" mass="10801">MMPGGLSGARPATPEIYLADKVRALLEEKINAKYEKFKAIEYKSQVVAGQNYFIKMDVGGGCFLHIKVFRGLSGEDNLELSDYQTNKTKNDELSYF</sequence>
<accession>A0A8I6AK21</accession>